<gene>
    <name evidence="9" type="ORF">RM550_00040</name>
</gene>
<feature type="transmembrane region" description="Helical" evidence="7">
    <location>
        <begin position="230"/>
        <end position="248"/>
    </location>
</feature>
<evidence type="ECO:0000256" key="1">
    <source>
        <dbReference type="ARBA" id="ARBA00004141"/>
    </source>
</evidence>
<proteinExistence type="inferred from homology"/>
<evidence type="ECO:0000313" key="10">
    <source>
        <dbReference type="Proteomes" id="UP001180551"/>
    </source>
</evidence>
<name>A0ABU2SYQ3_9ACTN</name>
<feature type="compositionally biased region" description="Low complexity" evidence="6">
    <location>
        <begin position="1"/>
        <end position="25"/>
    </location>
</feature>
<keyword evidence="10" id="KW-1185">Reference proteome</keyword>
<keyword evidence="5 7" id="KW-0472">Membrane</keyword>
<accession>A0ABU2SYQ3</accession>
<protein>
    <submittedName>
        <fullName evidence="9">EamA family transporter</fullName>
    </submittedName>
</protein>
<dbReference type="SUPFAM" id="SSF103481">
    <property type="entry name" value="Multidrug resistance efflux transporter EmrE"/>
    <property type="match status" value="1"/>
</dbReference>
<feature type="transmembrane region" description="Helical" evidence="7">
    <location>
        <begin position="260"/>
        <end position="280"/>
    </location>
</feature>
<sequence length="307" mass="31790">MTGTQETTAAQTVQQPERAAAPRPGAGQGAGRLLEAVPPPALILCGMLCRQLGAALAKPLFQVAGAFGVTMLRLVFSALVLSLAWRTSLRVGRRALPAVFACGTVLAGMNFAFYQALDRIPMGVTVAIELLGPLALAVVSSRRWSDAAWALLAAVGVVLLTEVDGGLSWAGVAFALIAAGCWVGYILLGAKLSSRTNDGAGLALAMVWGALLALPVGFVDAGSRLLQPQVLAIGFCLALLSSVIPYSLEFRALRQIPPRVFGVLMSLEPAIAALVGLVVLSQRLGPSQWVALGCVVAASLGVVTRNR</sequence>
<dbReference type="RefSeq" id="WP_311621590.1">
    <property type="nucleotide sequence ID" value="NZ_JAVRFE010000001.1"/>
</dbReference>
<feature type="domain" description="EamA" evidence="8">
    <location>
        <begin position="170"/>
        <end position="303"/>
    </location>
</feature>
<dbReference type="InterPro" id="IPR000620">
    <property type="entry name" value="EamA_dom"/>
</dbReference>
<dbReference type="InterPro" id="IPR037185">
    <property type="entry name" value="EmrE-like"/>
</dbReference>
<evidence type="ECO:0000256" key="4">
    <source>
        <dbReference type="ARBA" id="ARBA00022989"/>
    </source>
</evidence>
<evidence type="ECO:0000256" key="6">
    <source>
        <dbReference type="SAM" id="MobiDB-lite"/>
    </source>
</evidence>
<evidence type="ECO:0000256" key="2">
    <source>
        <dbReference type="ARBA" id="ARBA00007362"/>
    </source>
</evidence>
<dbReference type="Pfam" id="PF00892">
    <property type="entry name" value="EamA"/>
    <property type="match status" value="1"/>
</dbReference>
<keyword evidence="4 7" id="KW-1133">Transmembrane helix</keyword>
<organism evidence="9 10">
    <name type="scientific">Streptomyces mooreae</name>
    <dbReference type="NCBI Taxonomy" id="3075523"/>
    <lineage>
        <taxon>Bacteria</taxon>
        <taxon>Bacillati</taxon>
        <taxon>Actinomycetota</taxon>
        <taxon>Actinomycetes</taxon>
        <taxon>Kitasatosporales</taxon>
        <taxon>Streptomycetaceae</taxon>
        <taxon>Streptomyces</taxon>
    </lineage>
</organism>
<feature type="region of interest" description="Disordered" evidence="6">
    <location>
        <begin position="1"/>
        <end position="27"/>
    </location>
</feature>
<comment type="subcellular location">
    <subcellularLocation>
        <location evidence="1">Membrane</location>
        <topology evidence="1">Multi-pass membrane protein</topology>
    </subcellularLocation>
</comment>
<dbReference type="EMBL" id="JAVRFE010000001">
    <property type="protein sequence ID" value="MDT0454127.1"/>
    <property type="molecule type" value="Genomic_DNA"/>
</dbReference>
<evidence type="ECO:0000256" key="5">
    <source>
        <dbReference type="ARBA" id="ARBA00023136"/>
    </source>
</evidence>
<evidence type="ECO:0000259" key="8">
    <source>
        <dbReference type="Pfam" id="PF00892"/>
    </source>
</evidence>
<dbReference type="PANTHER" id="PTHR32322">
    <property type="entry name" value="INNER MEMBRANE TRANSPORTER"/>
    <property type="match status" value="1"/>
</dbReference>
<feature type="transmembrane region" description="Helical" evidence="7">
    <location>
        <begin position="95"/>
        <end position="114"/>
    </location>
</feature>
<feature type="transmembrane region" description="Helical" evidence="7">
    <location>
        <begin position="169"/>
        <end position="188"/>
    </location>
</feature>
<dbReference type="Proteomes" id="UP001180551">
    <property type="component" value="Unassembled WGS sequence"/>
</dbReference>
<evidence type="ECO:0000256" key="3">
    <source>
        <dbReference type="ARBA" id="ARBA00022692"/>
    </source>
</evidence>
<feature type="transmembrane region" description="Helical" evidence="7">
    <location>
        <begin position="200"/>
        <end position="218"/>
    </location>
</feature>
<comment type="caution">
    <text evidence="9">The sequence shown here is derived from an EMBL/GenBank/DDBJ whole genome shotgun (WGS) entry which is preliminary data.</text>
</comment>
<feature type="transmembrane region" description="Helical" evidence="7">
    <location>
        <begin position="286"/>
        <end position="304"/>
    </location>
</feature>
<comment type="similarity">
    <text evidence="2">Belongs to the EamA transporter family.</text>
</comment>
<feature type="transmembrane region" description="Helical" evidence="7">
    <location>
        <begin position="60"/>
        <end position="83"/>
    </location>
</feature>
<dbReference type="InterPro" id="IPR050638">
    <property type="entry name" value="AA-Vitamin_Transporters"/>
</dbReference>
<dbReference type="PANTHER" id="PTHR32322:SF2">
    <property type="entry name" value="EAMA DOMAIN-CONTAINING PROTEIN"/>
    <property type="match status" value="1"/>
</dbReference>
<evidence type="ECO:0000313" key="9">
    <source>
        <dbReference type="EMBL" id="MDT0454127.1"/>
    </source>
</evidence>
<reference evidence="9" key="1">
    <citation type="submission" date="2024-05" db="EMBL/GenBank/DDBJ databases">
        <title>30 novel species of actinomycetes from the DSMZ collection.</title>
        <authorList>
            <person name="Nouioui I."/>
        </authorList>
    </citation>
    <scope>NUCLEOTIDE SEQUENCE</scope>
    <source>
        <strain evidence="9">DSM 41527</strain>
    </source>
</reference>
<evidence type="ECO:0000256" key="7">
    <source>
        <dbReference type="SAM" id="Phobius"/>
    </source>
</evidence>
<keyword evidence="3 7" id="KW-0812">Transmembrane</keyword>